<reference evidence="1" key="1">
    <citation type="submission" date="2020-10" db="EMBL/GenBank/DDBJ databases">
        <authorList>
            <person name="Gilroy R."/>
        </authorList>
    </citation>
    <scope>NUCLEOTIDE SEQUENCE</scope>
    <source>
        <strain evidence="1">CHK152-2871</strain>
    </source>
</reference>
<accession>A0A9D1FIT4</accession>
<reference evidence="1" key="2">
    <citation type="journal article" date="2021" name="PeerJ">
        <title>Extensive microbial diversity within the chicken gut microbiome revealed by metagenomics and culture.</title>
        <authorList>
            <person name="Gilroy R."/>
            <person name="Ravi A."/>
            <person name="Getino M."/>
            <person name="Pursley I."/>
            <person name="Horton D.L."/>
            <person name="Alikhan N.F."/>
            <person name="Baker D."/>
            <person name="Gharbi K."/>
            <person name="Hall N."/>
            <person name="Watson M."/>
            <person name="Adriaenssens E.M."/>
            <person name="Foster-Nyarko E."/>
            <person name="Jarju S."/>
            <person name="Secka A."/>
            <person name="Antonio M."/>
            <person name="Oren A."/>
            <person name="Chaudhuri R.R."/>
            <person name="La Ragione R."/>
            <person name="Hildebrand F."/>
            <person name="Pallen M.J."/>
        </authorList>
    </citation>
    <scope>NUCLEOTIDE SEQUENCE</scope>
    <source>
        <strain evidence="1">CHK152-2871</strain>
    </source>
</reference>
<gene>
    <name evidence="1" type="ORF">IAA86_04750</name>
</gene>
<proteinExistence type="predicted"/>
<dbReference type="Proteomes" id="UP000886865">
    <property type="component" value="Unassembled WGS sequence"/>
</dbReference>
<dbReference type="EMBL" id="DVJQ01000042">
    <property type="protein sequence ID" value="HIS74313.1"/>
    <property type="molecule type" value="Genomic_DNA"/>
</dbReference>
<evidence type="ECO:0000313" key="2">
    <source>
        <dbReference type="Proteomes" id="UP000886865"/>
    </source>
</evidence>
<protein>
    <submittedName>
        <fullName evidence="1">Uncharacterized protein</fullName>
    </submittedName>
</protein>
<sequence length="473" mass="55447">MVNNNILQILPTIHEIESSYNNISCVLSSFNIKQVIRPYLLSKNISDEDINNRLDFFLLNIWQNNIALNDETVSIVTDYYKRYLGFDDFILEDFINFTVREDINRLVELRYIGSNKGRKEVPLSNSYSYKNLVCNFNGRELFNWQKEQGREHTPDDILEYYCTFYQLTMLVILYNIVSSGSFITEQFAVLEEYSIDEEDNLKKVTQDIDIEVFYELFHRFISLNITTGVEMYAEFQLDCNAGELIEEVKQLTPVNKMELDIGVNDEKEAITIRVKNSFLLNDGFIKEGYLKTSQEYDKALDNKSQSTFRITRGYNPCSILFTAKITGMRTISRLLSTNAAPSKKIYIWTMFNSGAIGVGHILSFFFRSIINHCKNIELINKSYYTVFDKFIQSYTPEQRSVPLKTALVFLLARKSSEERKIIIDKYLDEKKCSKQRTELRKVLKAFDTLIKEDIKYGKIIDRFIKTLEKYYAW</sequence>
<name>A0A9D1FIT4_9BACT</name>
<organism evidence="1 2">
    <name type="scientific">Candidatus Galligastranaerophilus intestinavium</name>
    <dbReference type="NCBI Taxonomy" id="2840836"/>
    <lineage>
        <taxon>Bacteria</taxon>
        <taxon>Candidatus Galligastranaerophilus</taxon>
    </lineage>
</organism>
<dbReference type="AlphaFoldDB" id="A0A9D1FIT4"/>
<comment type="caution">
    <text evidence="1">The sequence shown here is derived from an EMBL/GenBank/DDBJ whole genome shotgun (WGS) entry which is preliminary data.</text>
</comment>
<evidence type="ECO:0000313" key="1">
    <source>
        <dbReference type="EMBL" id="HIS74313.1"/>
    </source>
</evidence>